<evidence type="ECO:0000256" key="7">
    <source>
        <dbReference type="RuleBase" id="RU367004"/>
    </source>
</evidence>
<dbReference type="GO" id="GO:0008107">
    <property type="term" value="F:galactoside 2-alpha-L-fucosyltransferase activity"/>
    <property type="evidence" value="ECO:0007669"/>
    <property type="project" value="InterPro"/>
</dbReference>
<evidence type="ECO:0000313" key="9">
    <source>
        <dbReference type="EMBL" id="CAL1377095.1"/>
    </source>
</evidence>
<keyword evidence="4 7" id="KW-0333">Golgi apparatus</keyword>
<sequence>MDKLTHPRRTPTRVVAATAVACLLLIIIASQRTQERCRKNPLEQSCPSQEQSCVSREKLQSFSSRNSNRHKSPPSPYLLSRLQEYEQHHKRCDPLSKPFERTSQELVKVKNSPDSLIRKNEDLAQDCRYIVFTPGNDELATTMLSLSSSFLYALLTDRVLLVDFDPSMLGLFCEPFRKSTWLLPGEFTFRDRARSAEFRQVFSLGNLMRKQNQKQDQKLQADTESLLLLYLSMDYDDHDKLFYRDETQELLKNVPWLVLRSEQYFLPYFFLLPCFRTELDKLFPDDKETVFHHLGRYLFNPTNQAWGAIARFYDDYLAKAEQRVGLEIKVGKPYETPPSIVLPHILKCIQEESKILPRLQQNNTTTRTTILPSFRRKTSKVILVESLLPEFYSELKNMYSTRPIADGEGSVSVRVYRTSSHEGMQESERNYHNMKALVDVYLLSMCDVLVISPFSTFGYVASGLAGLNPWFLKNPGDYETKPLEPACRRAVSPEPCFLFHPGEYVPNAVHHCRGRLGPVPVILYCEDFVYGFKLGNLKC</sequence>
<dbReference type="GO" id="GO:0071555">
    <property type="term" value="P:cell wall organization"/>
    <property type="evidence" value="ECO:0007669"/>
    <property type="project" value="UniProtKB-UniRule"/>
</dbReference>
<comment type="function">
    <text evidence="7">May be involved in cell wall biosynthesis.</text>
</comment>
<feature type="region of interest" description="Disordered" evidence="8">
    <location>
        <begin position="57"/>
        <end position="76"/>
    </location>
</feature>
<dbReference type="Gene3D" id="3.40.50.11350">
    <property type="match status" value="1"/>
</dbReference>
<evidence type="ECO:0000256" key="8">
    <source>
        <dbReference type="SAM" id="MobiDB-lite"/>
    </source>
</evidence>
<comment type="similarity">
    <text evidence="1 7">Belongs to the glycosyltransferase 37 family.</text>
</comment>
<dbReference type="InterPro" id="IPR004938">
    <property type="entry name" value="XG_FTase"/>
</dbReference>
<evidence type="ECO:0000313" key="10">
    <source>
        <dbReference type="Proteomes" id="UP001497516"/>
    </source>
</evidence>
<dbReference type="EMBL" id="OZ034816">
    <property type="protein sequence ID" value="CAL1377095.1"/>
    <property type="molecule type" value="Genomic_DNA"/>
</dbReference>
<keyword evidence="6 7" id="KW-0961">Cell wall biogenesis/degradation</keyword>
<gene>
    <name evidence="9" type="ORF">LTRI10_LOCUS18773</name>
</gene>
<dbReference type="GO" id="GO:0009969">
    <property type="term" value="P:xyloglucan biosynthetic process"/>
    <property type="evidence" value="ECO:0007669"/>
    <property type="project" value="TreeGrafter"/>
</dbReference>
<dbReference type="GO" id="GO:0042546">
    <property type="term" value="P:cell wall biogenesis"/>
    <property type="evidence" value="ECO:0007669"/>
    <property type="project" value="InterPro"/>
</dbReference>
<keyword evidence="2 7" id="KW-0328">Glycosyltransferase</keyword>
<dbReference type="Pfam" id="PF03254">
    <property type="entry name" value="XG_FTase"/>
    <property type="match status" value="1"/>
</dbReference>
<accession>A0AAV2DUP2</accession>
<name>A0AAV2DUP2_9ROSI</name>
<dbReference type="PANTHER" id="PTHR31889">
    <property type="entry name" value="FUCOSYLTRANSFERASE 2-RELATED"/>
    <property type="match status" value="1"/>
</dbReference>
<dbReference type="GO" id="GO:0032580">
    <property type="term" value="C:Golgi cisterna membrane"/>
    <property type="evidence" value="ECO:0007669"/>
    <property type="project" value="UniProtKB-SubCell"/>
</dbReference>
<dbReference type="AlphaFoldDB" id="A0AAV2DUP2"/>
<evidence type="ECO:0000256" key="4">
    <source>
        <dbReference type="ARBA" id="ARBA00023034"/>
    </source>
</evidence>
<keyword evidence="3 7" id="KW-0808">Transferase</keyword>
<evidence type="ECO:0000256" key="2">
    <source>
        <dbReference type="ARBA" id="ARBA00022676"/>
    </source>
</evidence>
<evidence type="ECO:0000256" key="3">
    <source>
        <dbReference type="ARBA" id="ARBA00022679"/>
    </source>
</evidence>
<dbReference type="EC" id="2.4.1.-" evidence="7"/>
<evidence type="ECO:0000256" key="6">
    <source>
        <dbReference type="ARBA" id="ARBA00023316"/>
    </source>
</evidence>
<protein>
    <recommendedName>
        <fullName evidence="7">Fucosyltransferase</fullName>
        <ecNumber evidence="7">2.4.1.-</ecNumber>
    </recommendedName>
</protein>
<proteinExistence type="inferred from homology"/>
<feature type="compositionally biased region" description="Polar residues" evidence="8">
    <location>
        <begin position="57"/>
        <end position="66"/>
    </location>
</feature>
<comment type="subcellular location">
    <subcellularLocation>
        <location evidence="7">Golgi apparatus</location>
        <location evidence="7">Golgi stack membrane</location>
        <topology evidence="7">Single-pass type II membrane protein</topology>
    </subcellularLocation>
</comment>
<dbReference type="Proteomes" id="UP001497516">
    <property type="component" value="Chromosome 3"/>
</dbReference>
<keyword evidence="10" id="KW-1185">Reference proteome</keyword>
<keyword evidence="5" id="KW-0325">Glycoprotein</keyword>
<organism evidence="9 10">
    <name type="scientific">Linum trigynum</name>
    <dbReference type="NCBI Taxonomy" id="586398"/>
    <lineage>
        <taxon>Eukaryota</taxon>
        <taxon>Viridiplantae</taxon>
        <taxon>Streptophyta</taxon>
        <taxon>Embryophyta</taxon>
        <taxon>Tracheophyta</taxon>
        <taxon>Spermatophyta</taxon>
        <taxon>Magnoliopsida</taxon>
        <taxon>eudicotyledons</taxon>
        <taxon>Gunneridae</taxon>
        <taxon>Pentapetalae</taxon>
        <taxon>rosids</taxon>
        <taxon>fabids</taxon>
        <taxon>Malpighiales</taxon>
        <taxon>Linaceae</taxon>
        <taxon>Linum</taxon>
    </lineage>
</organism>
<dbReference type="PANTHER" id="PTHR31889:SF2">
    <property type="entry name" value="FUCOSYLTRANSFERASE 3"/>
    <property type="match status" value="1"/>
</dbReference>
<evidence type="ECO:0000256" key="1">
    <source>
        <dbReference type="ARBA" id="ARBA00010481"/>
    </source>
</evidence>
<reference evidence="9 10" key="1">
    <citation type="submission" date="2024-04" db="EMBL/GenBank/DDBJ databases">
        <authorList>
            <person name="Fracassetti M."/>
        </authorList>
    </citation>
    <scope>NUCLEOTIDE SEQUENCE [LARGE SCALE GENOMIC DNA]</scope>
</reference>
<evidence type="ECO:0000256" key="5">
    <source>
        <dbReference type="ARBA" id="ARBA00023180"/>
    </source>
</evidence>